<dbReference type="AlphaFoldDB" id="B1K4S3"/>
<organism evidence="2 3">
    <name type="scientific">Burkholderia orbicola (strain MC0-3)</name>
    <dbReference type="NCBI Taxonomy" id="406425"/>
    <lineage>
        <taxon>Bacteria</taxon>
        <taxon>Pseudomonadati</taxon>
        <taxon>Pseudomonadota</taxon>
        <taxon>Betaproteobacteria</taxon>
        <taxon>Burkholderiales</taxon>
        <taxon>Burkholderiaceae</taxon>
        <taxon>Burkholderia</taxon>
        <taxon>Burkholderia cepacia complex</taxon>
        <taxon>Burkholderia orbicola</taxon>
    </lineage>
</organism>
<reference evidence="3" key="1">
    <citation type="submission" date="2008-02" db="EMBL/GenBank/DDBJ databases">
        <title>Complete sequence of chromosome 2 of Burkholderia cenocepacia MC0-3.</title>
        <authorList>
            <person name="Copeland A."/>
            <person name="Lucas S."/>
            <person name="Lapidus A."/>
            <person name="Barry K."/>
            <person name="Bruce D."/>
            <person name="Goodwin L."/>
            <person name="Glavina del Rio T."/>
            <person name="Dalin E."/>
            <person name="Tice H."/>
            <person name="Pitluck S."/>
            <person name="Chain P."/>
            <person name="Malfatti S."/>
            <person name="Shin M."/>
            <person name="Vergez L."/>
            <person name="Schmutz J."/>
            <person name="Larimer F."/>
            <person name="Land M."/>
            <person name="Hauser L."/>
            <person name="Kyrpides N."/>
            <person name="Mikhailova N."/>
            <person name="Tiedje J."/>
            <person name="Richardson P."/>
        </authorList>
    </citation>
    <scope>NUCLEOTIDE SEQUENCE [LARGE SCALE GENOMIC DNA]</scope>
    <source>
        <strain evidence="3">MC0-3</strain>
    </source>
</reference>
<feature type="compositionally biased region" description="Basic and acidic residues" evidence="1">
    <location>
        <begin position="422"/>
        <end position="439"/>
    </location>
</feature>
<name>B1K4S3_BURO0</name>
<dbReference type="HOGENOM" id="CLU_570707_0_0_4"/>
<evidence type="ECO:0000256" key="1">
    <source>
        <dbReference type="SAM" id="MobiDB-lite"/>
    </source>
</evidence>
<sequence length="478" mass="50851">MAHHTAGLPAARTRPAGASDHEPVTTLRQRRTRVPRDVDIEVGHATCEHRLARLAGPDAPAEHVRIAATTAHVLYGRHADRMPDDVLRSLLERAPLYERHGVTDEKALRGFLKQSIAEWAAPLVGRSGYLVALSLAGTYVGKHVPSPATGLPIGATVMFTTTNTTGAREGLETHYIPPLEATALPPSVLRRFNWYAEEALPPGVRAEMERQLVRAMVTLVPVFHALRTGGSLDQQLTVLNDVYADAATFFGAETLESALSAVGGAVKSALGRLRQSGDAMREKGLEAPTHGELIAHQPLDRLEARLVNHNKSLLESGSDAARAMGQGIKTLWTEKFGRLVGVPAHAGFVIATALVLTSHLIEQDPDNADLPKGRISPRSALAVPGALMIMEFLATEAFGTLIQTCDALISRRPALPHDEDDVSSRIEEVDEHSGSEHDSAPAASGALPAPASSSSPADVSGALPPAESPRRTSTGETS</sequence>
<protein>
    <submittedName>
        <fullName evidence="2">Uncharacterized protein</fullName>
    </submittedName>
</protein>
<dbReference type="RefSeq" id="WP_012339964.1">
    <property type="nucleotide sequence ID" value="NC_010515.1"/>
</dbReference>
<feature type="compositionally biased region" description="Low complexity" evidence="1">
    <location>
        <begin position="440"/>
        <end position="463"/>
    </location>
</feature>
<feature type="region of interest" description="Disordered" evidence="1">
    <location>
        <begin position="415"/>
        <end position="478"/>
    </location>
</feature>
<dbReference type="Proteomes" id="UP000002169">
    <property type="component" value="Chromosome 2"/>
</dbReference>
<gene>
    <name evidence="2" type="ordered locus">Bcenmc03_5897</name>
</gene>
<accession>B1K4S3</accession>
<evidence type="ECO:0000313" key="3">
    <source>
        <dbReference type="Proteomes" id="UP000002169"/>
    </source>
</evidence>
<feature type="region of interest" description="Disordered" evidence="1">
    <location>
        <begin position="1"/>
        <end position="30"/>
    </location>
</feature>
<proteinExistence type="predicted"/>
<evidence type="ECO:0000313" key="2">
    <source>
        <dbReference type="EMBL" id="ACA95018.1"/>
    </source>
</evidence>
<dbReference type="KEGG" id="bcm:Bcenmc03_5897"/>
<dbReference type="EMBL" id="CP000959">
    <property type="protein sequence ID" value="ACA95018.1"/>
    <property type="molecule type" value="Genomic_DNA"/>
</dbReference>